<dbReference type="EC" id="2.5.1.18" evidence="7"/>
<dbReference type="AlphaFoldDB" id="A0A218W6E3"/>
<evidence type="ECO:0000256" key="7">
    <source>
        <dbReference type="RuleBase" id="RU369102"/>
    </source>
</evidence>
<dbReference type="Proteomes" id="UP000233551">
    <property type="component" value="Unassembled WGS sequence"/>
</dbReference>
<dbReference type="SUPFAM" id="SSF52833">
    <property type="entry name" value="Thioredoxin-like"/>
    <property type="match status" value="1"/>
</dbReference>
<feature type="domain" description="GST N-terminal" evidence="8">
    <location>
        <begin position="4"/>
        <end position="83"/>
    </location>
</feature>
<feature type="domain" description="GST C-terminal" evidence="9">
    <location>
        <begin position="89"/>
        <end position="213"/>
    </location>
</feature>
<dbReference type="InterPro" id="IPR036249">
    <property type="entry name" value="Thioredoxin-like_sf"/>
</dbReference>
<dbReference type="InterPro" id="IPR058268">
    <property type="entry name" value="DUF7962"/>
</dbReference>
<evidence type="ECO:0000259" key="9">
    <source>
        <dbReference type="PROSITE" id="PS50405"/>
    </source>
</evidence>
<keyword evidence="13" id="KW-1185">Reference proteome</keyword>
<dbReference type="Gene3D" id="3.40.30.10">
    <property type="entry name" value="Glutaredoxin"/>
    <property type="match status" value="1"/>
</dbReference>
<organism evidence="10 12">
    <name type="scientific">Punica granatum</name>
    <name type="common">Pomegranate</name>
    <dbReference type="NCBI Taxonomy" id="22663"/>
    <lineage>
        <taxon>Eukaryota</taxon>
        <taxon>Viridiplantae</taxon>
        <taxon>Streptophyta</taxon>
        <taxon>Embryophyta</taxon>
        <taxon>Tracheophyta</taxon>
        <taxon>Spermatophyta</taxon>
        <taxon>Magnoliopsida</taxon>
        <taxon>eudicotyledons</taxon>
        <taxon>Gunneridae</taxon>
        <taxon>Pentapetalae</taxon>
        <taxon>rosids</taxon>
        <taxon>malvids</taxon>
        <taxon>Myrtales</taxon>
        <taxon>Lythraceae</taxon>
        <taxon>Punica</taxon>
    </lineage>
</organism>
<gene>
    <name evidence="10" type="ORF">CDL15_Pgr024737</name>
    <name evidence="11" type="ORF">CRG98_027398</name>
</gene>
<dbReference type="STRING" id="22663.A0A218W6E3"/>
<comment type="caution">
    <text evidence="10">The sequence shown here is derived from an EMBL/GenBank/DDBJ whole genome shotgun (WGS) entry which is preliminary data.</text>
</comment>
<evidence type="ECO:0000256" key="4">
    <source>
        <dbReference type="ARBA" id="ARBA00022679"/>
    </source>
</evidence>
<dbReference type="OrthoDB" id="202840at2759"/>
<sequence length="224" mass="25694">MNEEVIKLHGFWASPYSARVAWALKLKGLDYEYVEEDLSSKSQLLLQYNPVHKKIPVLVHGGKPVAESLVIVEYIEETWPGLCPLLPRDAHERALARFWMSFVTEKGRNFFEFFTATGEDDRAKAVKEVRDLLGIIEGEALGDKKFFGGETVGMVDLAYGWLAHWFGCIEEVVGVKVLEPMTFPKLHAWTENFKQIDVIKENLPDHQQLMAHLRRIKDKLTQQP</sequence>
<dbReference type="GO" id="GO:0006749">
    <property type="term" value="P:glutathione metabolic process"/>
    <property type="evidence" value="ECO:0007669"/>
    <property type="project" value="InterPro"/>
</dbReference>
<dbReference type="Pfam" id="PF25907">
    <property type="entry name" value="DUF7962"/>
    <property type="match status" value="1"/>
</dbReference>
<evidence type="ECO:0000313" key="10">
    <source>
        <dbReference type="EMBL" id="OWM67652.1"/>
    </source>
</evidence>
<name>A0A218W6E3_PUNGR</name>
<dbReference type="SUPFAM" id="SSF47616">
    <property type="entry name" value="GST C-terminal domain-like"/>
    <property type="match status" value="1"/>
</dbReference>
<proteinExistence type="inferred from homology"/>
<evidence type="ECO:0000256" key="3">
    <source>
        <dbReference type="ARBA" id="ARBA00022575"/>
    </source>
</evidence>
<dbReference type="SFLD" id="SFLDG00358">
    <property type="entry name" value="Main_(cytGST)"/>
    <property type="match status" value="1"/>
</dbReference>
<evidence type="ECO:0000259" key="8">
    <source>
        <dbReference type="PROSITE" id="PS50404"/>
    </source>
</evidence>
<dbReference type="GO" id="GO:0009407">
    <property type="term" value="P:toxin catabolic process"/>
    <property type="evidence" value="ECO:0007669"/>
    <property type="project" value="UniProtKB-ARBA"/>
</dbReference>
<comment type="subcellular location">
    <subcellularLocation>
        <location evidence="1 7">Cytoplasm</location>
        <location evidence="1 7">Cytosol</location>
    </subcellularLocation>
</comment>
<protein>
    <recommendedName>
        <fullName evidence="7">Glutathione S-transferase</fullName>
        <ecNumber evidence="7">2.5.1.18</ecNumber>
    </recommendedName>
</protein>
<dbReference type="InterPro" id="IPR004045">
    <property type="entry name" value="Glutathione_S-Trfase_N"/>
</dbReference>
<dbReference type="PROSITE" id="PS50404">
    <property type="entry name" value="GST_NTER"/>
    <property type="match status" value="1"/>
</dbReference>
<keyword evidence="2 7" id="KW-0963">Cytoplasm</keyword>
<dbReference type="PANTHER" id="PTHR11260:SF765">
    <property type="entry name" value="GLUTATHIONE TRANSFERASE"/>
    <property type="match status" value="1"/>
</dbReference>
<dbReference type="InterPro" id="IPR045074">
    <property type="entry name" value="GST_C_Tau"/>
</dbReference>
<dbReference type="InterPro" id="IPR010987">
    <property type="entry name" value="Glutathione-S-Trfase_C-like"/>
</dbReference>
<accession>A0A218W6E3</accession>
<keyword evidence="3" id="KW-0216">Detoxification</keyword>
<dbReference type="InterPro" id="IPR045073">
    <property type="entry name" value="Omega/Tau-like"/>
</dbReference>
<dbReference type="InterPro" id="IPR036282">
    <property type="entry name" value="Glutathione-S-Trfase_C_sf"/>
</dbReference>
<evidence type="ECO:0000256" key="2">
    <source>
        <dbReference type="ARBA" id="ARBA00022490"/>
    </source>
</evidence>
<dbReference type="CDD" id="cd03058">
    <property type="entry name" value="GST_N_Tau"/>
    <property type="match status" value="1"/>
</dbReference>
<evidence type="ECO:0000256" key="5">
    <source>
        <dbReference type="ARBA" id="ARBA00025743"/>
    </source>
</evidence>
<evidence type="ECO:0000313" key="11">
    <source>
        <dbReference type="EMBL" id="PKI52223.1"/>
    </source>
</evidence>
<dbReference type="Proteomes" id="UP000197138">
    <property type="component" value="Unassembled WGS sequence"/>
</dbReference>
<dbReference type="FunFam" id="1.20.1050.10:FF:000012">
    <property type="entry name" value="Tau class glutathione S-transferase"/>
    <property type="match status" value="1"/>
</dbReference>
<keyword evidence="4 7" id="KW-0808">Transferase</keyword>
<dbReference type="EMBL" id="MTKT01005379">
    <property type="protein sequence ID" value="OWM67652.1"/>
    <property type="molecule type" value="Genomic_DNA"/>
</dbReference>
<comment type="function">
    <text evidence="7">Is involved in the conjugation of reduced glutathione to a wide number of exogenous and endogenous hydrophobic electrophiles.</text>
</comment>
<dbReference type="PANTHER" id="PTHR11260">
    <property type="entry name" value="GLUTATHIONE S-TRANSFERASE, GST, SUPERFAMILY, GST DOMAIN CONTAINING"/>
    <property type="match status" value="1"/>
</dbReference>
<dbReference type="FunFam" id="3.40.30.10:FF:000014">
    <property type="entry name" value="Tau class glutathione S-transferase"/>
    <property type="match status" value="1"/>
</dbReference>
<evidence type="ECO:0000256" key="6">
    <source>
        <dbReference type="ARBA" id="ARBA00047960"/>
    </source>
</evidence>
<dbReference type="PROSITE" id="PS50405">
    <property type="entry name" value="GST_CTER"/>
    <property type="match status" value="1"/>
</dbReference>
<evidence type="ECO:0000256" key="1">
    <source>
        <dbReference type="ARBA" id="ARBA00004514"/>
    </source>
</evidence>
<dbReference type="InterPro" id="IPR040079">
    <property type="entry name" value="Glutathione_S-Trfase"/>
</dbReference>
<evidence type="ECO:0000313" key="13">
    <source>
        <dbReference type="Proteomes" id="UP000233551"/>
    </source>
</evidence>
<dbReference type="GeneID" id="116213938"/>
<reference evidence="10" key="2">
    <citation type="submission" date="2017-06" db="EMBL/GenBank/DDBJ databases">
        <title>The pomegranate genome and the genomics of punicalagin biosynthesis.</title>
        <authorList>
            <person name="Xu C."/>
        </authorList>
    </citation>
    <scope>NUCLEOTIDE SEQUENCE [LARGE SCALE GENOMIC DNA]</scope>
    <source>
        <tissue evidence="10">Fresh leaf</tissue>
    </source>
</reference>
<dbReference type="Pfam" id="PF02798">
    <property type="entry name" value="GST_N"/>
    <property type="match status" value="1"/>
</dbReference>
<dbReference type="Gene3D" id="1.20.1050.10">
    <property type="match status" value="1"/>
</dbReference>
<dbReference type="CDD" id="cd03185">
    <property type="entry name" value="GST_C_Tau"/>
    <property type="match status" value="1"/>
</dbReference>
<reference evidence="11 13" key="3">
    <citation type="submission" date="2017-11" db="EMBL/GenBank/DDBJ databases">
        <title>De-novo sequencing of pomegranate (Punica granatum L.) genome.</title>
        <authorList>
            <person name="Akparov Z."/>
            <person name="Amiraslanov A."/>
            <person name="Hajiyeva S."/>
            <person name="Abbasov M."/>
            <person name="Kaur K."/>
            <person name="Hamwieh A."/>
            <person name="Solovyev V."/>
            <person name="Salamov A."/>
            <person name="Braich B."/>
            <person name="Kosarev P."/>
            <person name="Mahmoud A."/>
            <person name="Hajiyev E."/>
            <person name="Babayeva S."/>
            <person name="Izzatullayeva V."/>
            <person name="Mammadov A."/>
            <person name="Mammadov A."/>
            <person name="Sharifova S."/>
            <person name="Ojaghi J."/>
            <person name="Eynullazada K."/>
            <person name="Bayramov B."/>
            <person name="Abdulazimova A."/>
            <person name="Shahmuradov I."/>
        </authorList>
    </citation>
    <scope>NUCLEOTIDE SEQUENCE [LARGE SCALE GENOMIC DNA]</scope>
    <source>
        <strain evidence="11">AG2017</strain>
        <strain evidence="13">cv. AG2017</strain>
        <tissue evidence="11">Leaf</tissue>
    </source>
</reference>
<dbReference type="SFLD" id="SFLDG01152">
    <property type="entry name" value="Main.3:_Omega-_and_Tau-like"/>
    <property type="match status" value="1"/>
</dbReference>
<reference evidence="12" key="1">
    <citation type="journal article" date="2017" name="Plant J.">
        <title>The pomegranate (Punica granatum L.) genome and the genomics of punicalagin biosynthesis.</title>
        <authorList>
            <person name="Qin G."/>
            <person name="Xu C."/>
            <person name="Ming R."/>
            <person name="Tang H."/>
            <person name="Guyot R."/>
            <person name="Kramer E.M."/>
            <person name="Hu Y."/>
            <person name="Yi X."/>
            <person name="Qi Y."/>
            <person name="Xu X."/>
            <person name="Gao Z."/>
            <person name="Pan H."/>
            <person name="Jian J."/>
            <person name="Tian Y."/>
            <person name="Yue Z."/>
            <person name="Xu Y."/>
        </authorList>
    </citation>
    <scope>NUCLEOTIDE SEQUENCE [LARGE SCALE GENOMIC DNA]</scope>
    <source>
        <strain evidence="12">cv. Dabenzi</strain>
    </source>
</reference>
<comment type="similarity">
    <text evidence="5">Belongs to the GST superfamily. Tau family.</text>
</comment>
<dbReference type="SFLD" id="SFLDS00019">
    <property type="entry name" value="Glutathione_Transferase_(cytos"/>
    <property type="match status" value="1"/>
</dbReference>
<dbReference type="GO" id="GO:0005829">
    <property type="term" value="C:cytosol"/>
    <property type="evidence" value="ECO:0007669"/>
    <property type="project" value="UniProtKB-SubCell"/>
</dbReference>
<dbReference type="EMBL" id="PGOL01001962">
    <property type="protein sequence ID" value="PKI52223.1"/>
    <property type="molecule type" value="Genomic_DNA"/>
</dbReference>
<comment type="catalytic activity">
    <reaction evidence="6 7">
        <text>RX + glutathione = an S-substituted glutathione + a halide anion + H(+)</text>
        <dbReference type="Rhea" id="RHEA:16437"/>
        <dbReference type="ChEBI" id="CHEBI:15378"/>
        <dbReference type="ChEBI" id="CHEBI:16042"/>
        <dbReference type="ChEBI" id="CHEBI:17792"/>
        <dbReference type="ChEBI" id="CHEBI:57925"/>
        <dbReference type="ChEBI" id="CHEBI:90779"/>
        <dbReference type="EC" id="2.5.1.18"/>
    </reaction>
</comment>
<dbReference type="GO" id="GO:0004364">
    <property type="term" value="F:glutathione transferase activity"/>
    <property type="evidence" value="ECO:0007669"/>
    <property type="project" value="UniProtKB-UniRule"/>
</dbReference>
<evidence type="ECO:0000313" key="12">
    <source>
        <dbReference type="Proteomes" id="UP000197138"/>
    </source>
</evidence>